<reference evidence="5 6" key="1">
    <citation type="journal article" date="2023" name="Microbiol. Resour. Announc.">
        <title>Complete Genome Sequence of Imperialibacter roseus strain P4T.</title>
        <authorList>
            <person name="Tizabi D.R."/>
            <person name="Bachvaroff T."/>
            <person name="Hill R.T."/>
        </authorList>
    </citation>
    <scope>NUCLEOTIDE SEQUENCE [LARGE SCALE GENOMIC DNA]</scope>
    <source>
        <strain evidence="5 6">P4T</strain>
    </source>
</reference>
<dbReference type="InterPro" id="IPR027278">
    <property type="entry name" value="ACCD_DCysDesulf"/>
</dbReference>
<dbReference type="Proteomes" id="UP001302349">
    <property type="component" value="Chromosome"/>
</dbReference>
<dbReference type="PIRSF" id="PIRSF006278">
    <property type="entry name" value="ACCD_DCysDesulf"/>
    <property type="match status" value="1"/>
</dbReference>
<dbReference type="SUPFAM" id="SSF53686">
    <property type="entry name" value="Tryptophan synthase beta subunit-like PLP-dependent enzymes"/>
    <property type="match status" value="1"/>
</dbReference>
<proteinExistence type="inferred from homology"/>
<evidence type="ECO:0000256" key="3">
    <source>
        <dbReference type="ARBA" id="ARBA00022898"/>
    </source>
</evidence>
<dbReference type="InterPro" id="IPR036052">
    <property type="entry name" value="TrpB-like_PALP_sf"/>
</dbReference>
<gene>
    <name evidence="5" type="ORF">RT717_23410</name>
</gene>
<evidence type="ECO:0000313" key="6">
    <source>
        <dbReference type="Proteomes" id="UP001302349"/>
    </source>
</evidence>
<evidence type="ECO:0000256" key="1">
    <source>
        <dbReference type="ARBA" id="ARBA00001933"/>
    </source>
</evidence>
<evidence type="ECO:0000313" key="5">
    <source>
        <dbReference type="EMBL" id="WOK06028.1"/>
    </source>
</evidence>
<dbReference type="PANTHER" id="PTHR43780">
    <property type="entry name" value="1-AMINOCYCLOPROPANE-1-CARBOXYLATE DEAMINASE-RELATED"/>
    <property type="match status" value="1"/>
</dbReference>
<accession>A0ABZ0ILW8</accession>
<dbReference type="RefSeq" id="WP_317488768.1">
    <property type="nucleotide sequence ID" value="NZ_CP136051.1"/>
</dbReference>
<comment type="cofactor">
    <cofactor evidence="1">
        <name>pyridoxal 5'-phosphate</name>
        <dbReference type="ChEBI" id="CHEBI:597326"/>
    </cofactor>
</comment>
<sequence>MIYPAAQPVPEIEIKAPFIEKAGVQLIVRREDLNHPHISGNKYWKLKYNLLEADKLGHHTLLTFGGAFSNHIAATAAACKAVGLKSIGVIRGEDADLTNPTLAQAVKNGMVIHRISRAKYREKEFASFADEMRMLFSDFFLIPEGGTNDLAIKGTAEMVSRIDTQYDYLALPVGTGGTMAGCIDCLRGQGQILGFSALKGNFLTEEIIALQQQYSLSAFGNWDMINHYHFGGYGKVKDDLIVFMKAFEDQYAIPLEPVYTGKMMFGLLEMIKNAYFRKGSVIYTIHTGGLQGRAGFRRIPA</sequence>
<feature type="domain" description="Tryptophan synthase beta chain-like PALP" evidence="4">
    <location>
        <begin position="15"/>
        <end position="288"/>
    </location>
</feature>
<dbReference type="InterPro" id="IPR001926">
    <property type="entry name" value="TrpB-like_PALP"/>
</dbReference>
<dbReference type="PANTHER" id="PTHR43780:SF2">
    <property type="entry name" value="1-AMINOCYCLOPROPANE-1-CARBOXYLATE DEAMINASE-RELATED"/>
    <property type="match status" value="1"/>
</dbReference>
<keyword evidence="3" id="KW-0663">Pyridoxal phosphate</keyword>
<name>A0ABZ0ILW8_9BACT</name>
<dbReference type="Pfam" id="PF00291">
    <property type="entry name" value="PALP"/>
    <property type="match status" value="1"/>
</dbReference>
<organism evidence="5 6">
    <name type="scientific">Imperialibacter roseus</name>
    <dbReference type="NCBI Taxonomy" id="1324217"/>
    <lineage>
        <taxon>Bacteria</taxon>
        <taxon>Pseudomonadati</taxon>
        <taxon>Bacteroidota</taxon>
        <taxon>Cytophagia</taxon>
        <taxon>Cytophagales</taxon>
        <taxon>Flammeovirgaceae</taxon>
        <taxon>Imperialibacter</taxon>
    </lineage>
</organism>
<evidence type="ECO:0000259" key="4">
    <source>
        <dbReference type="Pfam" id="PF00291"/>
    </source>
</evidence>
<keyword evidence="6" id="KW-1185">Reference proteome</keyword>
<protein>
    <submittedName>
        <fullName evidence="5">Pyridoxal-phosphate dependent enzyme</fullName>
    </submittedName>
</protein>
<dbReference type="EMBL" id="CP136051">
    <property type="protein sequence ID" value="WOK06028.1"/>
    <property type="molecule type" value="Genomic_DNA"/>
</dbReference>
<dbReference type="Gene3D" id="3.40.50.1100">
    <property type="match status" value="2"/>
</dbReference>
<evidence type="ECO:0000256" key="2">
    <source>
        <dbReference type="ARBA" id="ARBA00008639"/>
    </source>
</evidence>
<comment type="similarity">
    <text evidence="2">Belongs to the ACC deaminase/D-cysteine desulfhydrase family.</text>
</comment>